<proteinExistence type="predicted"/>
<comment type="caution">
    <text evidence="2">The sequence shown here is derived from an EMBL/GenBank/DDBJ whole genome shotgun (WGS) entry which is preliminary data.</text>
</comment>
<feature type="transmembrane region" description="Helical" evidence="1">
    <location>
        <begin position="164"/>
        <end position="191"/>
    </location>
</feature>
<dbReference type="STRING" id="4846.A0A367KR53"/>
<evidence type="ECO:0000256" key="1">
    <source>
        <dbReference type="SAM" id="Phobius"/>
    </source>
</evidence>
<organism evidence="2 3">
    <name type="scientific">Rhizopus stolonifer</name>
    <name type="common">Rhizopus nigricans</name>
    <dbReference type="NCBI Taxonomy" id="4846"/>
    <lineage>
        <taxon>Eukaryota</taxon>
        <taxon>Fungi</taxon>
        <taxon>Fungi incertae sedis</taxon>
        <taxon>Mucoromycota</taxon>
        <taxon>Mucoromycotina</taxon>
        <taxon>Mucoromycetes</taxon>
        <taxon>Mucorales</taxon>
        <taxon>Mucorineae</taxon>
        <taxon>Rhizopodaceae</taxon>
        <taxon>Rhizopus</taxon>
    </lineage>
</organism>
<keyword evidence="1" id="KW-0812">Transmembrane</keyword>
<reference evidence="2 3" key="1">
    <citation type="journal article" date="2018" name="G3 (Bethesda)">
        <title>Phylogenetic and Phylogenomic Definition of Rhizopus Species.</title>
        <authorList>
            <person name="Gryganskyi A.P."/>
            <person name="Golan J."/>
            <person name="Dolatabadi S."/>
            <person name="Mondo S."/>
            <person name="Robb S."/>
            <person name="Idnurm A."/>
            <person name="Muszewska A."/>
            <person name="Steczkiewicz K."/>
            <person name="Masonjones S."/>
            <person name="Liao H.L."/>
            <person name="Gajdeczka M.T."/>
            <person name="Anike F."/>
            <person name="Vuek A."/>
            <person name="Anishchenko I.M."/>
            <person name="Voigt K."/>
            <person name="de Hoog G.S."/>
            <person name="Smith M.E."/>
            <person name="Heitman J."/>
            <person name="Vilgalys R."/>
            <person name="Stajich J.E."/>
        </authorList>
    </citation>
    <scope>NUCLEOTIDE SEQUENCE [LARGE SCALE GENOMIC DNA]</scope>
    <source>
        <strain evidence="2 3">LSU 92-RS-03</strain>
    </source>
</reference>
<keyword evidence="1" id="KW-1133">Transmembrane helix</keyword>
<accession>A0A367KR53</accession>
<dbReference type="AlphaFoldDB" id="A0A367KR53"/>
<evidence type="ECO:0000313" key="2">
    <source>
        <dbReference type="EMBL" id="RCI04669.1"/>
    </source>
</evidence>
<protein>
    <submittedName>
        <fullName evidence="2">Uncharacterized protein</fullName>
    </submittedName>
</protein>
<dbReference type="OrthoDB" id="2286520at2759"/>
<gene>
    <name evidence="2" type="ORF">CU098_011033</name>
</gene>
<name>A0A367KR53_RHIST</name>
<keyword evidence="1" id="KW-0472">Membrane</keyword>
<dbReference type="EMBL" id="PJQM01000612">
    <property type="protein sequence ID" value="RCI04669.1"/>
    <property type="molecule type" value="Genomic_DNA"/>
</dbReference>
<dbReference type="Proteomes" id="UP000253551">
    <property type="component" value="Unassembled WGS sequence"/>
</dbReference>
<feature type="transmembrane region" description="Helical" evidence="1">
    <location>
        <begin position="100"/>
        <end position="124"/>
    </location>
</feature>
<sequence>MNGLIPSTSVAPPPPYKIQSISLDTIQPSVGKDDYACHICGAKDVTKRDVGPYLIQMSEPQLVTICPCLHKAHLICLESYGVDHVCSLCNFVYPSSKNVYVARLICFACHALSVLSAVGLLFGLSQLGRALDELALGSEMGSKLDGDATWQEHEMEQITEWLNIVYYSTGFSGEAILGLVYIVGTCLIIGYKRTIHLISNIVHINLDLMFKADSMPNYMRLICISLRKRILDVKKYTKTDEIV</sequence>
<evidence type="ECO:0000313" key="3">
    <source>
        <dbReference type="Proteomes" id="UP000253551"/>
    </source>
</evidence>
<keyword evidence="3" id="KW-1185">Reference proteome</keyword>